<keyword evidence="19" id="KW-1185">Reference proteome</keyword>
<evidence type="ECO:0000313" key="18">
    <source>
        <dbReference type="EMBL" id="MBN3324195.1"/>
    </source>
</evidence>
<proteinExistence type="inferred from homology"/>
<dbReference type="FunFam" id="1.10.10.60:FF:000277">
    <property type="entry name" value="Pre-B-cell leukemia transcription factor 1"/>
    <property type="match status" value="1"/>
</dbReference>
<dbReference type="PANTHER" id="PTHR11850">
    <property type="entry name" value="HOMEOBOX PROTEIN TRANSCRIPTION FACTORS"/>
    <property type="match status" value="1"/>
</dbReference>
<dbReference type="SMART" id="SM00389">
    <property type="entry name" value="HOX"/>
    <property type="match status" value="1"/>
</dbReference>
<protein>
    <recommendedName>
        <fullName evidence="11">Pre-B-cell leukemia transcription factor 1</fullName>
    </recommendedName>
    <alternativeName>
        <fullName evidence="12 13">Homeobox protein PBX1</fullName>
    </alternativeName>
</protein>
<dbReference type="EMBL" id="JAAWVO010069671">
    <property type="protein sequence ID" value="MBN3324195.1"/>
    <property type="molecule type" value="Genomic_DNA"/>
</dbReference>
<evidence type="ECO:0000256" key="4">
    <source>
        <dbReference type="ARBA" id="ARBA00022782"/>
    </source>
</evidence>
<dbReference type="InterPro" id="IPR005542">
    <property type="entry name" value="PBX_PBC_dom"/>
</dbReference>
<comment type="caution">
    <text evidence="18">The sequence shown here is derived from an EMBL/GenBank/DDBJ whole genome shotgun (WGS) entry which is preliminary data.</text>
</comment>
<dbReference type="PROSITE" id="PS50071">
    <property type="entry name" value="HOMEOBOX_2"/>
    <property type="match status" value="1"/>
</dbReference>
<keyword evidence="6 14" id="KW-0238">DNA-binding</keyword>
<dbReference type="PROSITE" id="PS51978">
    <property type="entry name" value="PBC"/>
    <property type="match status" value="1"/>
</dbReference>
<keyword evidence="7 14" id="KW-0371">Homeobox</keyword>
<name>A0A8J7P6W0_ATRSP</name>
<keyword evidence="8" id="KW-0010">Activator</keyword>
<keyword evidence="4" id="KW-0221">Differentiation</keyword>
<accession>A0A8J7P6W0</accession>
<dbReference type="InterPro" id="IPR050224">
    <property type="entry name" value="TALE_homeobox"/>
</dbReference>
<evidence type="ECO:0000256" key="9">
    <source>
        <dbReference type="ARBA" id="ARBA00023163"/>
    </source>
</evidence>
<keyword evidence="9" id="KW-0804">Transcription</keyword>
<feature type="DNA-binding region" description="Homeobox" evidence="14">
    <location>
        <begin position="710"/>
        <end position="792"/>
    </location>
</feature>
<dbReference type="GO" id="GO:0003700">
    <property type="term" value="F:DNA-binding transcription factor activity"/>
    <property type="evidence" value="ECO:0007669"/>
    <property type="project" value="InterPro"/>
</dbReference>
<feature type="region of interest" description="Disordered" evidence="15">
    <location>
        <begin position="878"/>
        <end position="909"/>
    </location>
</feature>
<evidence type="ECO:0000256" key="5">
    <source>
        <dbReference type="ARBA" id="ARBA00023015"/>
    </source>
</evidence>
<evidence type="ECO:0000256" key="3">
    <source>
        <dbReference type="ARBA" id="ARBA00022473"/>
    </source>
</evidence>
<dbReference type="GO" id="GO:0005667">
    <property type="term" value="C:transcription regulator complex"/>
    <property type="evidence" value="ECO:0007669"/>
    <property type="project" value="UniProtKB-ARBA"/>
</dbReference>
<evidence type="ECO:0000256" key="14">
    <source>
        <dbReference type="PROSITE-ProRule" id="PRU00108"/>
    </source>
</evidence>
<dbReference type="GO" id="GO:0043565">
    <property type="term" value="F:sequence-specific DNA binding"/>
    <property type="evidence" value="ECO:0007669"/>
    <property type="project" value="UniProtKB-ARBA"/>
</dbReference>
<feature type="region of interest" description="Disordered" evidence="15">
    <location>
        <begin position="1"/>
        <end position="39"/>
    </location>
</feature>
<feature type="compositionally biased region" description="Pro residues" evidence="15">
    <location>
        <begin position="190"/>
        <end position="205"/>
    </location>
</feature>
<feature type="region of interest" description="Disordered" evidence="15">
    <location>
        <begin position="275"/>
        <end position="305"/>
    </location>
</feature>
<dbReference type="GO" id="GO:0030154">
    <property type="term" value="P:cell differentiation"/>
    <property type="evidence" value="ECO:0007669"/>
    <property type="project" value="UniProtKB-KW"/>
</dbReference>
<keyword evidence="10 14" id="KW-0539">Nucleus</keyword>
<evidence type="ECO:0000313" key="19">
    <source>
        <dbReference type="Proteomes" id="UP000736164"/>
    </source>
</evidence>
<evidence type="ECO:0000256" key="12">
    <source>
        <dbReference type="ARBA" id="ARBA00082092"/>
    </source>
</evidence>
<keyword evidence="3" id="KW-0217">Developmental protein</keyword>
<dbReference type="InterPro" id="IPR009057">
    <property type="entry name" value="Homeodomain-like_sf"/>
</dbReference>
<evidence type="ECO:0000256" key="8">
    <source>
        <dbReference type="ARBA" id="ARBA00023159"/>
    </source>
</evidence>
<evidence type="ECO:0000256" key="1">
    <source>
        <dbReference type="ARBA" id="ARBA00004123"/>
    </source>
</evidence>
<dbReference type="Pfam" id="PF03792">
    <property type="entry name" value="PBC"/>
    <property type="match status" value="2"/>
</dbReference>
<evidence type="ECO:0000256" key="15">
    <source>
        <dbReference type="SAM" id="MobiDB-lite"/>
    </source>
</evidence>
<organism evidence="18 19">
    <name type="scientific">Atractosteus spatula</name>
    <name type="common">Alligator gar</name>
    <name type="synonym">Lepisosteus spatula</name>
    <dbReference type="NCBI Taxonomy" id="7917"/>
    <lineage>
        <taxon>Eukaryota</taxon>
        <taxon>Metazoa</taxon>
        <taxon>Chordata</taxon>
        <taxon>Craniata</taxon>
        <taxon>Vertebrata</taxon>
        <taxon>Euteleostomi</taxon>
        <taxon>Actinopterygii</taxon>
        <taxon>Neopterygii</taxon>
        <taxon>Holostei</taxon>
        <taxon>Semionotiformes</taxon>
        <taxon>Lepisosteidae</taxon>
        <taxon>Atractosteus</taxon>
    </lineage>
</organism>
<dbReference type="Proteomes" id="UP000736164">
    <property type="component" value="Unassembled WGS sequence"/>
</dbReference>
<comment type="subcellular location">
    <subcellularLocation>
        <location evidence="1 14">Nucleus</location>
    </subcellularLocation>
</comment>
<sequence length="909" mass="98288">MDDQTRMLTGLSGLSGLQQTDVGDPDSVRKQQALGQPQQDIGDILQQIMAITDESLDEAQASSRRLLRAVAEVAGGWGGGVNAHRALGETADGPPLSCCCYPPGPCPCPCPGVVCADHTRDVAGAPLARSRTPISESRPGLFGYRASGIKDGGLAVIPGVRRSPRPHGDLPSVRPGRQSVQPGRRTLSDPWPPRPVRPRVCPPPEKLSTSLRPSSGSRGAGCAENENGVGLPVAEGPPRAPSQSGSERLLLLILLLENRAEAEQWCTDIRRFTDPGVTSDPAGGQERTVLPQEREGSQGGARQELTCHSTSSTARWVLAYLEARVGSVCVRAGATWSDLERVTSLPEPDGVSLWPRSSLSNPFYKELHDLKRLTHYACSVQFVRLHNVRTSDVWDWAISESPTCLPFLSPAASSPRRELGEAHGSRSEGPLAAVAAGPPCVALERGFSFLTPAPLSLPPCRKHALNCHRMKPALFSVLCEIKEKTGLFALSPLLFCFLFLLCLWYGESSESGEVGEGEELQHSPPLRNVGGAEQREALLPPLPLPLGRSRSRCGTRQRREGKLKGFLSIRGVQEEDPPDPQIMRLDNMLLAEGVSGPEKGGGSAAAAAAAAAAGGSPNDGSIEHSDYRAKLAQIRQIYHSELEKYEQACSEFTNHVMNLLREQSRTRPISPKEIERMVAIIHRKFSSIQMQLKQSTCEAVMILRSRFLDARRKRRNFNKQATEVLNEYFYSHLSNPYPSEEAKEELAKKCGITVSQVRSGLGEEEEEQGVLGKRRRVSNWFGNKRIRYKKNIGKFQEEANLYAVKTAVDAASVSAQASQASSPATPNSGAKFWVEHGHGGRVGSTRSSRPHDLSLGGEVYLGLRSLSGDAFSGLLVTAPSNGSWQDSTNPSSVTSPTAEPASVHSDTSN</sequence>
<dbReference type="Gene3D" id="1.10.10.60">
    <property type="entry name" value="Homeodomain-like"/>
    <property type="match status" value="1"/>
</dbReference>
<feature type="domain" description="PBC" evidence="17">
    <location>
        <begin position="560"/>
        <end position="709"/>
    </location>
</feature>
<evidence type="ECO:0000256" key="2">
    <source>
        <dbReference type="ARBA" id="ARBA00007601"/>
    </source>
</evidence>
<evidence type="ECO:0000259" key="16">
    <source>
        <dbReference type="PROSITE" id="PS50071"/>
    </source>
</evidence>
<dbReference type="AlphaFoldDB" id="A0A8J7P6W0"/>
<keyword evidence="5" id="KW-0805">Transcription regulation</keyword>
<reference evidence="18" key="1">
    <citation type="journal article" date="2021" name="Cell">
        <title>Tracing the genetic footprints of vertebrate landing in non-teleost ray-finned fishes.</title>
        <authorList>
            <person name="Bi X."/>
            <person name="Wang K."/>
            <person name="Yang L."/>
            <person name="Pan H."/>
            <person name="Jiang H."/>
            <person name="Wei Q."/>
            <person name="Fang M."/>
            <person name="Yu H."/>
            <person name="Zhu C."/>
            <person name="Cai Y."/>
            <person name="He Y."/>
            <person name="Gan X."/>
            <person name="Zeng H."/>
            <person name="Yu D."/>
            <person name="Zhu Y."/>
            <person name="Jiang H."/>
            <person name="Qiu Q."/>
            <person name="Yang H."/>
            <person name="Zhang Y.E."/>
            <person name="Wang W."/>
            <person name="Zhu M."/>
            <person name="He S."/>
            <person name="Zhang G."/>
        </authorList>
    </citation>
    <scope>NUCLEOTIDE SEQUENCE</scope>
    <source>
        <strain evidence="18">Allg_001</strain>
    </source>
</reference>
<feature type="non-terminal residue" evidence="18">
    <location>
        <position position="1"/>
    </location>
</feature>
<dbReference type="Pfam" id="PF05920">
    <property type="entry name" value="Homeobox_KN"/>
    <property type="match status" value="1"/>
</dbReference>
<gene>
    <name evidence="18" type="primary">Pbx1_1</name>
    <name evidence="18" type="ORF">GTO95_0018010</name>
</gene>
<comment type="similarity">
    <text evidence="2">Belongs to the TALE/PBX homeobox family.</text>
</comment>
<evidence type="ECO:0000256" key="10">
    <source>
        <dbReference type="ARBA" id="ARBA00023242"/>
    </source>
</evidence>
<feature type="non-terminal residue" evidence="18">
    <location>
        <position position="909"/>
    </location>
</feature>
<dbReference type="GO" id="GO:0005634">
    <property type="term" value="C:nucleus"/>
    <property type="evidence" value="ECO:0007669"/>
    <property type="project" value="UniProtKB-SubCell"/>
</dbReference>
<dbReference type="InterPro" id="IPR001356">
    <property type="entry name" value="HD"/>
</dbReference>
<evidence type="ECO:0000256" key="11">
    <source>
        <dbReference type="ARBA" id="ARBA00067471"/>
    </source>
</evidence>
<dbReference type="CDD" id="cd00086">
    <property type="entry name" value="homeodomain"/>
    <property type="match status" value="1"/>
</dbReference>
<feature type="compositionally biased region" description="Polar residues" evidence="15">
    <location>
        <begin position="207"/>
        <end position="217"/>
    </location>
</feature>
<feature type="compositionally biased region" description="Low complexity" evidence="15">
    <location>
        <begin position="8"/>
        <end position="20"/>
    </location>
</feature>
<feature type="compositionally biased region" description="Polar residues" evidence="15">
    <location>
        <begin position="878"/>
        <end position="897"/>
    </location>
</feature>
<evidence type="ECO:0000256" key="13">
    <source>
        <dbReference type="ARBA" id="ARBA00082748"/>
    </source>
</evidence>
<evidence type="ECO:0000256" key="6">
    <source>
        <dbReference type="ARBA" id="ARBA00023125"/>
    </source>
</evidence>
<evidence type="ECO:0000259" key="17">
    <source>
        <dbReference type="PROSITE" id="PS51978"/>
    </source>
</evidence>
<dbReference type="InterPro" id="IPR008422">
    <property type="entry name" value="KN_HD"/>
</dbReference>
<evidence type="ECO:0000256" key="7">
    <source>
        <dbReference type="ARBA" id="ARBA00023155"/>
    </source>
</evidence>
<dbReference type="SUPFAM" id="SSF46689">
    <property type="entry name" value="Homeodomain-like"/>
    <property type="match status" value="1"/>
</dbReference>
<feature type="region of interest" description="Disordered" evidence="15">
    <location>
        <begin position="155"/>
        <end position="244"/>
    </location>
</feature>
<feature type="domain" description="Homeobox" evidence="16">
    <location>
        <begin position="708"/>
        <end position="791"/>
    </location>
</feature>